<organism evidence="2 3">
    <name type="scientific">Lolium multiflorum</name>
    <name type="common">Italian ryegrass</name>
    <name type="synonym">Lolium perenne subsp. multiflorum</name>
    <dbReference type="NCBI Taxonomy" id="4521"/>
    <lineage>
        <taxon>Eukaryota</taxon>
        <taxon>Viridiplantae</taxon>
        <taxon>Streptophyta</taxon>
        <taxon>Embryophyta</taxon>
        <taxon>Tracheophyta</taxon>
        <taxon>Spermatophyta</taxon>
        <taxon>Magnoliopsida</taxon>
        <taxon>Liliopsida</taxon>
        <taxon>Poales</taxon>
        <taxon>Poaceae</taxon>
        <taxon>BOP clade</taxon>
        <taxon>Pooideae</taxon>
        <taxon>Poodae</taxon>
        <taxon>Poeae</taxon>
        <taxon>Poeae Chloroplast Group 2 (Poeae type)</taxon>
        <taxon>Loliodinae</taxon>
        <taxon>Loliinae</taxon>
        <taxon>Lolium</taxon>
    </lineage>
</organism>
<dbReference type="SUPFAM" id="SSF81383">
    <property type="entry name" value="F-box domain"/>
    <property type="match status" value="1"/>
</dbReference>
<dbReference type="AlphaFoldDB" id="A0AAD8S873"/>
<accession>A0AAD8S873</accession>
<dbReference type="InterPro" id="IPR036047">
    <property type="entry name" value="F-box-like_dom_sf"/>
</dbReference>
<proteinExistence type="predicted"/>
<reference evidence="2" key="1">
    <citation type="submission" date="2023-07" db="EMBL/GenBank/DDBJ databases">
        <title>A chromosome-level genome assembly of Lolium multiflorum.</title>
        <authorList>
            <person name="Chen Y."/>
            <person name="Copetti D."/>
            <person name="Kolliker R."/>
            <person name="Studer B."/>
        </authorList>
    </citation>
    <scope>NUCLEOTIDE SEQUENCE</scope>
    <source>
        <strain evidence="2">02402/16</strain>
        <tissue evidence="2">Leaf</tissue>
    </source>
</reference>
<dbReference type="Proteomes" id="UP001231189">
    <property type="component" value="Unassembled WGS sequence"/>
</dbReference>
<name>A0AAD8S873_LOLMU</name>
<dbReference type="InterPro" id="IPR001810">
    <property type="entry name" value="F-box_dom"/>
</dbReference>
<keyword evidence="3" id="KW-1185">Reference proteome</keyword>
<dbReference type="EMBL" id="JAUUTY010000004">
    <property type="protein sequence ID" value="KAK1646631.1"/>
    <property type="molecule type" value="Genomic_DNA"/>
</dbReference>
<gene>
    <name evidence="2" type="ORF">QYE76_064436</name>
</gene>
<feature type="domain" description="F-box" evidence="1">
    <location>
        <begin position="33"/>
        <end position="90"/>
    </location>
</feature>
<evidence type="ECO:0000259" key="1">
    <source>
        <dbReference type="PROSITE" id="PS50181"/>
    </source>
</evidence>
<dbReference type="PANTHER" id="PTHR34223">
    <property type="entry name" value="OS11G0201299 PROTEIN"/>
    <property type="match status" value="1"/>
</dbReference>
<dbReference type="Gene3D" id="3.80.10.10">
    <property type="entry name" value="Ribonuclease Inhibitor"/>
    <property type="match status" value="1"/>
</dbReference>
<evidence type="ECO:0000313" key="3">
    <source>
        <dbReference type="Proteomes" id="UP001231189"/>
    </source>
</evidence>
<dbReference type="Gene3D" id="1.20.1280.50">
    <property type="match status" value="1"/>
</dbReference>
<dbReference type="SUPFAM" id="SSF52047">
    <property type="entry name" value="RNI-like"/>
    <property type="match status" value="1"/>
</dbReference>
<dbReference type="InterPro" id="IPR053781">
    <property type="entry name" value="F-box_AtFBL13-like"/>
</dbReference>
<dbReference type="PANTHER" id="PTHR34223:SF64">
    <property type="entry name" value="OS11G0201299 PROTEIN"/>
    <property type="match status" value="1"/>
</dbReference>
<dbReference type="PROSITE" id="PS50181">
    <property type="entry name" value="FBOX"/>
    <property type="match status" value="1"/>
</dbReference>
<dbReference type="Pfam" id="PF00646">
    <property type="entry name" value="F-box"/>
    <property type="match status" value="1"/>
</dbReference>
<dbReference type="CDD" id="cd22160">
    <property type="entry name" value="F-box_AtFBL13-like"/>
    <property type="match status" value="1"/>
</dbReference>
<sequence>MSLSFLAPHDLPLACRLFDGMPKNKKASRAGGADRIGALPDAILQHVLSFLQAREAVRSCVLARRWRYLWKSIPVLRLTGCSPAKEFREFMDYLLVLRDRSPLDACLLNFSKVLGTDLRGDMHCVNLWIRYALLCQVRVLSVAFGGLYHLDIGHLPLVSRNLTNLELVNVHINKKLLCFSSCPSLEELKMTKCSFLVEEIFSRSLKRLRIEKCWFYEGRVRIFVPSLTSLELTDAYGKVPFLEDMPALVTATVRFTSACRETRAKSERTANEACGDTSCECCNGAIAGEPKFCYDASCECCYGYDDSKEGCVFLKGLSAATDLKLIAETELIILERDLRRCPTFSKLKTLPLNEWCVSGGHSALICILQHTPVLENLSLQLSKVPDYIKPVKATYNLLEHSFASENLKIVEVTCEEVDERVHNIMKSLSTCGIPLEKINIRQTNKSSGCFNFVCTGFSSP</sequence>
<evidence type="ECO:0000313" key="2">
    <source>
        <dbReference type="EMBL" id="KAK1646631.1"/>
    </source>
</evidence>
<dbReference type="InterPro" id="IPR053197">
    <property type="entry name" value="F-box_SCFL_complex_component"/>
</dbReference>
<dbReference type="InterPro" id="IPR032675">
    <property type="entry name" value="LRR_dom_sf"/>
</dbReference>
<protein>
    <recommendedName>
        <fullName evidence="1">F-box domain-containing protein</fullName>
    </recommendedName>
</protein>
<comment type="caution">
    <text evidence="2">The sequence shown here is derived from an EMBL/GenBank/DDBJ whole genome shotgun (WGS) entry which is preliminary data.</text>
</comment>